<accession>A0A2Z6ZT42</accession>
<organism evidence="2 3">
    <name type="scientific">Dorcoceras hygrometricum</name>
    <dbReference type="NCBI Taxonomy" id="472368"/>
    <lineage>
        <taxon>Eukaryota</taxon>
        <taxon>Viridiplantae</taxon>
        <taxon>Streptophyta</taxon>
        <taxon>Embryophyta</taxon>
        <taxon>Tracheophyta</taxon>
        <taxon>Spermatophyta</taxon>
        <taxon>Magnoliopsida</taxon>
        <taxon>eudicotyledons</taxon>
        <taxon>Gunneridae</taxon>
        <taxon>Pentapetalae</taxon>
        <taxon>asterids</taxon>
        <taxon>lamiids</taxon>
        <taxon>Lamiales</taxon>
        <taxon>Gesneriaceae</taxon>
        <taxon>Didymocarpoideae</taxon>
        <taxon>Trichosporeae</taxon>
        <taxon>Loxocarpinae</taxon>
        <taxon>Dorcoceras</taxon>
    </lineage>
</organism>
<name>A0A2Z6ZT42_9LAMI</name>
<keyword evidence="3" id="KW-1185">Reference proteome</keyword>
<evidence type="ECO:0000313" key="2">
    <source>
        <dbReference type="EMBL" id="KZT76376.1"/>
    </source>
</evidence>
<proteinExistence type="predicted"/>
<dbReference type="Proteomes" id="UP000250235">
    <property type="component" value="Unassembled WGS sequence"/>
</dbReference>
<evidence type="ECO:0000313" key="3">
    <source>
        <dbReference type="Proteomes" id="UP000250235"/>
    </source>
</evidence>
<gene>
    <name evidence="2" type="ORF">F511_46600</name>
</gene>
<protein>
    <submittedName>
        <fullName evidence="2">Uncharacterized protein</fullName>
    </submittedName>
</protein>
<feature type="region of interest" description="Disordered" evidence="1">
    <location>
        <begin position="144"/>
        <end position="163"/>
    </location>
</feature>
<dbReference type="EMBL" id="KV127812">
    <property type="protein sequence ID" value="KZT76376.1"/>
    <property type="molecule type" value="Genomic_DNA"/>
</dbReference>
<sequence length="163" mass="18332">MSLIVWARWTNTMMRQCALAKWGMANLVRSRNHKGITRLGWTLSQGFFLNNLENGRVNYQWTDKQRCATFTATEANQMLTEELKLYLEEVNLDMLGSCKKVSISKDDKKKLQERLAKLSGVVAAIAQFPDFNLGDKVASKSGGIVMGQNTGDPNKRARAQGLF</sequence>
<reference evidence="2 3" key="1">
    <citation type="journal article" date="2015" name="Proc. Natl. Acad. Sci. U.S.A.">
        <title>The resurrection genome of Boea hygrometrica: A blueprint for survival of dehydration.</title>
        <authorList>
            <person name="Xiao L."/>
            <person name="Yang G."/>
            <person name="Zhang L."/>
            <person name="Yang X."/>
            <person name="Zhao S."/>
            <person name="Ji Z."/>
            <person name="Zhou Q."/>
            <person name="Hu M."/>
            <person name="Wang Y."/>
            <person name="Chen M."/>
            <person name="Xu Y."/>
            <person name="Jin H."/>
            <person name="Xiao X."/>
            <person name="Hu G."/>
            <person name="Bao F."/>
            <person name="Hu Y."/>
            <person name="Wan P."/>
            <person name="Li L."/>
            <person name="Deng X."/>
            <person name="Kuang T."/>
            <person name="Xiang C."/>
            <person name="Zhu J.K."/>
            <person name="Oliver M.J."/>
            <person name="He Y."/>
        </authorList>
    </citation>
    <scope>NUCLEOTIDE SEQUENCE [LARGE SCALE GENOMIC DNA]</scope>
    <source>
        <strain evidence="3">cv. XS01</strain>
    </source>
</reference>
<dbReference type="AlphaFoldDB" id="A0A2Z6ZT42"/>
<dbReference type="InterPro" id="IPR027409">
    <property type="entry name" value="GroEL-like_apical_dom_sf"/>
</dbReference>
<evidence type="ECO:0000256" key="1">
    <source>
        <dbReference type="SAM" id="MobiDB-lite"/>
    </source>
</evidence>
<dbReference type="SUPFAM" id="SSF52029">
    <property type="entry name" value="GroEL apical domain-like"/>
    <property type="match status" value="1"/>
</dbReference>